<protein>
    <submittedName>
        <fullName evidence="2">Uncharacterized protein</fullName>
    </submittedName>
</protein>
<dbReference type="EMBL" id="CACRZD030000001">
    <property type="protein sequence ID" value="CAA6653584.1"/>
    <property type="molecule type" value="Genomic_DNA"/>
</dbReference>
<sequence length="63" mass="7641">MRKEELVANFTVKITKIMLELHSLGESISEKEEERGRRKSFETHNEDEERTFDKSKVKYFNYK</sequence>
<accession>A0A7I8I7Z3</accession>
<proteinExistence type="predicted"/>
<dbReference type="Proteomes" id="UP001189122">
    <property type="component" value="Unassembled WGS sequence"/>
</dbReference>
<dbReference type="AlphaFoldDB" id="A0A7I8I7Z3"/>
<organism evidence="2">
    <name type="scientific">Spirodela intermedia</name>
    <name type="common">Intermediate duckweed</name>
    <dbReference type="NCBI Taxonomy" id="51605"/>
    <lineage>
        <taxon>Eukaryota</taxon>
        <taxon>Viridiplantae</taxon>
        <taxon>Streptophyta</taxon>
        <taxon>Embryophyta</taxon>
        <taxon>Tracheophyta</taxon>
        <taxon>Spermatophyta</taxon>
        <taxon>Magnoliopsida</taxon>
        <taxon>Liliopsida</taxon>
        <taxon>Araceae</taxon>
        <taxon>Lemnoideae</taxon>
        <taxon>Spirodela</taxon>
    </lineage>
</organism>
<evidence type="ECO:0000313" key="2">
    <source>
        <dbReference type="EMBL" id="CAA2613769.1"/>
    </source>
</evidence>
<gene>
    <name evidence="2" type="ORF">SI7747_01000174</name>
</gene>
<feature type="compositionally biased region" description="Basic and acidic residues" evidence="1">
    <location>
        <begin position="28"/>
        <end position="44"/>
    </location>
</feature>
<evidence type="ECO:0000313" key="3">
    <source>
        <dbReference type="Proteomes" id="UP001189122"/>
    </source>
</evidence>
<evidence type="ECO:0000256" key="1">
    <source>
        <dbReference type="SAM" id="MobiDB-lite"/>
    </source>
</evidence>
<dbReference type="EMBL" id="LR743588">
    <property type="protein sequence ID" value="CAA2613769.1"/>
    <property type="molecule type" value="Genomic_DNA"/>
</dbReference>
<reference evidence="2 3" key="1">
    <citation type="submission" date="2019-12" db="EMBL/GenBank/DDBJ databases">
        <authorList>
            <person name="Scholz U."/>
            <person name="Mascher M."/>
            <person name="Fiebig A."/>
        </authorList>
    </citation>
    <scope>NUCLEOTIDE SEQUENCE</scope>
</reference>
<feature type="region of interest" description="Disordered" evidence="1">
    <location>
        <begin position="28"/>
        <end position="47"/>
    </location>
</feature>
<name>A0A7I8I7Z3_SPIIN</name>
<keyword evidence="3" id="KW-1185">Reference proteome</keyword>